<dbReference type="GO" id="GO:0008745">
    <property type="term" value="F:N-acetylmuramoyl-L-alanine amidase activity"/>
    <property type="evidence" value="ECO:0007669"/>
    <property type="project" value="UniProtKB-EC"/>
</dbReference>
<comment type="caution">
    <text evidence="3">The sequence shown here is derived from an EMBL/GenBank/DDBJ whole genome shotgun (WGS) entry which is preliminary data.</text>
</comment>
<dbReference type="Pfam" id="PF01520">
    <property type="entry name" value="Amidase_3"/>
    <property type="match status" value="1"/>
</dbReference>
<name>A0ABV9JVG6_9BACI</name>
<accession>A0ABV9JVG6</accession>
<dbReference type="InterPro" id="IPR002508">
    <property type="entry name" value="MurNAc-LAA_cat"/>
</dbReference>
<evidence type="ECO:0000313" key="4">
    <source>
        <dbReference type="Proteomes" id="UP001595988"/>
    </source>
</evidence>
<dbReference type="EC" id="3.5.1.28" evidence="3"/>
<sequence length="256" mass="28289">MAKIYLDPGHGGTDPGAVANGLQEKVLTLKIALKTRDILNRDYEGHSIRMSRTSDTTRSLSQRTNDANSWGADYFVSIHINAGGGTGYEDYIYNGSVSNNTITYRDKLHAEVMKQVDFRNRGKKRANFHVLRQSSMPAVLTENGFIDTTADANKLKSDAYLDRIALGHANGIAQALGLKRKSGSGGSGKQGYVEVITPSLWTYNTANWDDKAVIVNEGEVFTVARDKFKVGNGHMYQLKSGLYITASTQYVRYYTK</sequence>
<proteinExistence type="predicted"/>
<dbReference type="PANTHER" id="PTHR30404">
    <property type="entry name" value="N-ACETYLMURAMOYL-L-ALANINE AMIDASE"/>
    <property type="match status" value="1"/>
</dbReference>
<dbReference type="InterPro" id="IPR050695">
    <property type="entry name" value="N-acetylmuramoyl_amidase_3"/>
</dbReference>
<dbReference type="Proteomes" id="UP001595988">
    <property type="component" value="Unassembled WGS sequence"/>
</dbReference>
<feature type="domain" description="MurNAc-LAA" evidence="2">
    <location>
        <begin position="64"/>
        <end position="173"/>
    </location>
</feature>
<dbReference type="SUPFAM" id="SSF53187">
    <property type="entry name" value="Zn-dependent exopeptidases"/>
    <property type="match status" value="1"/>
</dbReference>
<dbReference type="Gene3D" id="3.40.630.40">
    <property type="entry name" value="Zn-dependent exopeptidases"/>
    <property type="match status" value="1"/>
</dbReference>
<dbReference type="CDD" id="cd02696">
    <property type="entry name" value="MurNAc-LAA"/>
    <property type="match status" value="1"/>
</dbReference>
<keyword evidence="4" id="KW-1185">Reference proteome</keyword>
<gene>
    <name evidence="3" type="ORF">ACFO3P_05955</name>
</gene>
<dbReference type="RefSeq" id="WP_379542285.1">
    <property type="nucleotide sequence ID" value="NZ_JBHSFT010000008.1"/>
</dbReference>
<dbReference type="InterPro" id="IPR044081">
    <property type="entry name" value="DUF5776"/>
</dbReference>
<dbReference type="SMART" id="SM00646">
    <property type="entry name" value="Ami_3"/>
    <property type="match status" value="1"/>
</dbReference>
<organism evidence="3 4">
    <name type="scientific">Oceanobacillus aidingensis</name>
    <dbReference type="NCBI Taxonomy" id="645964"/>
    <lineage>
        <taxon>Bacteria</taxon>
        <taxon>Bacillati</taxon>
        <taxon>Bacillota</taxon>
        <taxon>Bacilli</taxon>
        <taxon>Bacillales</taxon>
        <taxon>Bacillaceae</taxon>
        <taxon>Oceanobacillus</taxon>
    </lineage>
</organism>
<reference evidence="4" key="1">
    <citation type="journal article" date="2019" name="Int. J. Syst. Evol. Microbiol.">
        <title>The Global Catalogue of Microorganisms (GCM) 10K type strain sequencing project: providing services to taxonomists for standard genome sequencing and annotation.</title>
        <authorList>
            <consortium name="The Broad Institute Genomics Platform"/>
            <consortium name="The Broad Institute Genome Sequencing Center for Infectious Disease"/>
            <person name="Wu L."/>
            <person name="Ma J."/>
        </authorList>
    </citation>
    <scope>NUCLEOTIDE SEQUENCE [LARGE SCALE GENOMIC DNA]</scope>
    <source>
        <strain evidence="4">CCUG 37257</strain>
    </source>
</reference>
<evidence type="ECO:0000259" key="2">
    <source>
        <dbReference type="SMART" id="SM00646"/>
    </source>
</evidence>
<keyword evidence="1 3" id="KW-0378">Hydrolase</keyword>
<dbReference type="Pfam" id="PF19087">
    <property type="entry name" value="DUF5776"/>
    <property type="match status" value="1"/>
</dbReference>
<evidence type="ECO:0000256" key="1">
    <source>
        <dbReference type="ARBA" id="ARBA00022801"/>
    </source>
</evidence>
<protein>
    <submittedName>
        <fullName evidence="3">N-acetylmuramoyl-L-alanine amidase</fullName>
        <ecNumber evidence="3">3.5.1.28</ecNumber>
    </submittedName>
</protein>
<dbReference type="EMBL" id="JBHSFT010000008">
    <property type="protein sequence ID" value="MFC4661759.1"/>
    <property type="molecule type" value="Genomic_DNA"/>
</dbReference>
<dbReference type="PANTHER" id="PTHR30404:SF0">
    <property type="entry name" value="N-ACETYLMURAMOYL-L-ALANINE AMIDASE AMIC"/>
    <property type="match status" value="1"/>
</dbReference>
<evidence type="ECO:0000313" key="3">
    <source>
        <dbReference type="EMBL" id="MFC4661759.1"/>
    </source>
</evidence>